<dbReference type="PANTHER" id="PTHR12888">
    <property type="entry name" value="PEROXISOME ASSEMBLY PROTEIN 12 PEROXIN-12"/>
    <property type="match status" value="1"/>
</dbReference>
<evidence type="ECO:0000256" key="14">
    <source>
        <dbReference type="ARBA" id="ARBA00029692"/>
    </source>
</evidence>
<evidence type="ECO:0000313" key="19">
    <source>
        <dbReference type="Proteomes" id="UP000276776"/>
    </source>
</evidence>
<dbReference type="PANTHER" id="PTHR12888:SF0">
    <property type="entry name" value="PEROXISOME ASSEMBLY PROTEIN 12"/>
    <property type="match status" value="1"/>
</dbReference>
<dbReference type="WBParaSite" id="TCLT_0001040301-mRNA-1">
    <property type="protein sequence ID" value="TCLT_0001040301-mRNA-1"/>
    <property type="gene ID" value="TCLT_0001040301"/>
</dbReference>
<evidence type="ECO:0000256" key="16">
    <source>
        <dbReference type="SAM" id="Phobius"/>
    </source>
</evidence>
<evidence type="ECO:0000256" key="13">
    <source>
        <dbReference type="ARBA" id="ARBA00023140"/>
    </source>
</evidence>
<protein>
    <recommendedName>
        <fullName evidence="4 15">Peroxisome assembly protein 12</fullName>
    </recommendedName>
    <alternativeName>
        <fullName evidence="14 15">Peroxin-12</fullName>
    </alternativeName>
</protein>
<comment type="function">
    <text evidence="15">Component of a retrotranslocation channel required for peroxisome organization by mediating export of the PEX5 receptor from peroxisomes to the cytosol, thereby promoting PEX5 recycling.</text>
</comment>
<dbReference type="Proteomes" id="UP000276776">
    <property type="component" value="Unassembled WGS sequence"/>
</dbReference>
<keyword evidence="13 15" id="KW-0576">Peroxisome</keyword>
<dbReference type="GO" id="GO:0008270">
    <property type="term" value="F:zinc ion binding"/>
    <property type="evidence" value="ECO:0007669"/>
    <property type="project" value="UniProtKB-KW"/>
</dbReference>
<dbReference type="SUPFAM" id="SSF57850">
    <property type="entry name" value="RING/U-box"/>
    <property type="match status" value="1"/>
</dbReference>
<dbReference type="InterPro" id="IPR001841">
    <property type="entry name" value="Znf_RING"/>
</dbReference>
<dbReference type="InterPro" id="IPR017375">
    <property type="entry name" value="PEX12"/>
</dbReference>
<dbReference type="Gene3D" id="3.30.40.10">
    <property type="entry name" value="Zinc/RING finger domain, C3HC4 (zinc finger)"/>
    <property type="match status" value="1"/>
</dbReference>
<keyword evidence="12 15" id="KW-0472">Membrane</keyword>
<dbReference type="InterPro" id="IPR013083">
    <property type="entry name" value="Znf_RING/FYVE/PHD"/>
</dbReference>
<dbReference type="GO" id="GO:0006513">
    <property type="term" value="P:protein monoubiquitination"/>
    <property type="evidence" value="ECO:0007669"/>
    <property type="project" value="TreeGrafter"/>
</dbReference>
<feature type="domain" description="RING-type" evidence="17">
    <location>
        <begin position="284"/>
        <end position="322"/>
    </location>
</feature>
<keyword evidence="5" id="KW-0813">Transport</keyword>
<keyword evidence="9" id="KW-0862">Zinc</keyword>
<evidence type="ECO:0000256" key="15">
    <source>
        <dbReference type="PIRNR" id="PIRNR038074"/>
    </source>
</evidence>
<sequence length="339" mass="39304">MAGNGRNQGMQPSVFELLARDSLSGLIQPAVRHAVKCLYETNPLRYRVLWEWYDEVYAAINLFVENVYLKKYGGSLAENFYGMKRVINGSCQSASTGLPKLRSLFMLVVWPYILKKIEKFHSFLSTCSAASFSQRILLLRIIVNCYPWIKALFSTWTFILKIAYILSWCNIHSPELHFSNVHLVKLTPADFKTFNEQNSSMHIFKMFSLLDFRRSWQTLAVFISIITRCITFGLYLIQFLDFYHNSDFGQNLRLNLKKKDFKHIPAPHYRILESSVLRLETNKCPLCLQHRTNDTALSVSGYVFCYGCIYTYVSEEKKCPVTGLPARVDDLIKIFVRTT</sequence>
<reference evidence="18 19" key="2">
    <citation type="submission" date="2018-11" db="EMBL/GenBank/DDBJ databases">
        <authorList>
            <consortium name="Pathogen Informatics"/>
        </authorList>
    </citation>
    <scope>NUCLEOTIDE SEQUENCE [LARGE SCALE GENOMIC DNA]</scope>
</reference>
<dbReference type="EMBL" id="UYYF01005086">
    <property type="protein sequence ID" value="VDN08081.1"/>
    <property type="molecule type" value="Genomic_DNA"/>
</dbReference>
<dbReference type="Pfam" id="PF04757">
    <property type="entry name" value="Pex2_Pex12"/>
    <property type="match status" value="1"/>
</dbReference>
<keyword evidence="19" id="KW-1185">Reference proteome</keyword>
<dbReference type="GO" id="GO:0004842">
    <property type="term" value="F:ubiquitin-protein transferase activity"/>
    <property type="evidence" value="ECO:0007669"/>
    <property type="project" value="TreeGrafter"/>
</dbReference>
<reference evidence="20" key="1">
    <citation type="submission" date="2017-02" db="UniProtKB">
        <authorList>
            <consortium name="WormBaseParasite"/>
        </authorList>
    </citation>
    <scope>IDENTIFICATION</scope>
</reference>
<dbReference type="PIRSF" id="PIRSF038074">
    <property type="entry name" value="Peroxisome_assembly_p12"/>
    <property type="match status" value="1"/>
</dbReference>
<comment type="similarity">
    <text evidence="3 15">Belongs to the pex2/pex10/pex12 family.</text>
</comment>
<dbReference type="GO" id="GO:1990429">
    <property type="term" value="C:peroxisomal importomer complex"/>
    <property type="evidence" value="ECO:0007669"/>
    <property type="project" value="TreeGrafter"/>
</dbReference>
<dbReference type="AlphaFoldDB" id="A0A0N5DB41"/>
<gene>
    <name evidence="18" type="ORF">TCLT_LOCUS10392</name>
</gene>
<keyword evidence="7" id="KW-0479">Metal-binding</keyword>
<dbReference type="InterPro" id="IPR006845">
    <property type="entry name" value="Pex_N"/>
</dbReference>
<keyword evidence="10" id="KW-0653">Protein transport</keyword>
<evidence type="ECO:0000256" key="10">
    <source>
        <dbReference type="ARBA" id="ARBA00022927"/>
    </source>
</evidence>
<evidence type="ECO:0000256" key="9">
    <source>
        <dbReference type="ARBA" id="ARBA00022833"/>
    </source>
</evidence>
<evidence type="ECO:0000256" key="6">
    <source>
        <dbReference type="ARBA" id="ARBA00022692"/>
    </source>
</evidence>
<dbReference type="SMART" id="SM00184">
    <property type="entry name" value="RING"/>
    <property type="match status" value="1"/>
</dbReference>
<comment type="pathway">
    <text evidence="2">Protein modification; protein ubiquitination.</text>
</comment>
<dbReference type="GO" id="GO:0005778">
    <property type="term" value="C:peroxisomal membrane"/>
    <property type="evidence" value="ECO:0007669"/>
    <property type="project" value="UniProtKB-SubCell"/>
</dbReference>
<evidence type="ECO:0000256" key="5">
    <source>
        <dbReference type="ARBA" id="ARBA00022448"/>
    </source>
</evidence>
<evidence type="ECO:0000256" key="7">
    <source>
        <dbReference type="ARBA" id="ARBA00022723"/>
    </source>
</evidence>
<dbReference type="OMA" id="QHYLARC"/>
<feature type="transmembrane region" description="Helical" evidence="16">
    <location>
        <begin position="216"/>
        <end position="237"/>
    </location>
</feature>
<dbReference type="STRING" id="103827.A0A0N5DB41"/>
<proteinExistence type="inferred from homology"/>
<keyword evidence="6 16" id="KW-0812">Transmembrane</keyword>
<dbReference type="OrthoDB" id="107372at2759"/>
<name>A0A0N5DB41_THECL</name>
<comment type="subcellular location">
    <subcellularLocation>
        <location evidence="1">Peroxisome membrane</location>
        <topology evidence="1">Multi-pass membrane protein</topology>
    </subcellularLocation>
</comment>
<evidence type="ECO:0000256" key="1">
    <source>
        <dbReference type="ARBA" id="ARBA00004585"/>
    </source>
</evidence>
<organism evidence="20">
    <name type="scientific">Thelazia callipaeda</name>
    <name type="common">Oriental eyeworm</name>
    <name type="synonym">Parasitic nematode</name>
    <dbReference type="NCBI Taxonomy" id="103827"/>
    <lineage>
        <taxon>Eukaryota</taxon>
        <taxon>Metazoa</taxon>
        <taxon>Ecdysozoa</taxon>
        <taxon>Nematoda</taxon>
        <taxon>Chromadorea</taxon>
        <taxon>Rhabditida</taxon>
        <taxon>Spirurina</taxon>
        <taxon>Spiruromorpha</taxon>
        <taxon>Thelazioidea</taxon>
        <taxon>Thelaziidae</taxon>
        <taxon>Thelazia</taxon>
    </lineage>
</organism>
<accession>A0A0N5DB41</accession>
<evidence type="ECO:0000256" key="4">
    <source>
        <dbReference type="ARBA" id="ARBA00018980"/>
    </source>
</evidence>
<evidence type="ECO:0000313" key="20">
    <source>
        <dbReference type="WBParaSite" id="TCLT_0001040301-mRNA-1"/>
    </source>
</evidence>
<evidence type="ECO:0000256" key="11">
    <source>
        <dbReference type="ARBA" id="ARBA00022989"/>
    </source>
</evidence>
<evidence type="ECO:0000256" key="2">
    <source>
        <dbReference type="ARBA" id="ARBA00004906"/>
    </source>
</evidence>
<keyword evidence="8" id="KW-0863">Zinc-finger</keyword>
<evidence type="ECO:0000256" key="3">
    <source>
        <dbReference type="ARBA" id="ARBA00008704"/>
    </source>
</evidence>
<evidence type="ECO:0000259" key="17">
    <source>
        <dbReference type="SMART" id="SM00184"/>
    </source>
</evidence>
<dbReference type="CDD" id="cd16451">
    <property type="entry name" value="mRING_PEX12"/>
    <property type="match status" value="1"/>
</dbReference>
<evidence type="ECO:0000256" key="12">
    <source>
        <dbReference type="ARBA" id="ARBA00023136"/>
    </source>
</evidence>
<dbReference type="GO" id="GO:0016558">
    <property type="term" value="P:protein import into peroxisome matrix"/>
    <property type="evidence" value="ECO:0007669"/>
    <property type="project" value="UniProtKB-UniRule"/>
</dbReference>
<evidence type="ECO:0000256" key="8">
    <source>
        <dbReference type="ARBA" id="ARBA00022771"/>
    </source>
</evidence>
<evidence type="ECO:0000313" key="18">
    <source>
        <dbReference type="EMBL" id="VDN08081.1"/>
    </source>
</evidence>
<keyword evidence="11 16" id="KW-1133">Transmembrane helix</keyword>